<dbReference type="AlphaFoldDB" id="A0A975FYN6"/>
<keyword evidence="1" id="KW-0808">Transferase</keyword>
<dbReference type="GO" id="GO:0008476">
    <property type="term" value="F:protein-tyrosine sulfotransferase activity"/>
    <property type="evidence" value="ECO:0007669"/>
    <property type="project" value="InterPro"/>
</dbReference>
<organism evidence="3 4">
    <name type="scientific">Phenylobacterium montanum</name>
    <dbReference type="NCBI Taxonomy" id="2823693"/>
    <lineage>
        <taxon>Bacteria</taxon>
        <taxon>Pseudomonadati</taxon>
        <taxon>Pseudomonadota</taxon>
        <taxon>Alphaproteobacteria</taxon>
        <taxon>Caulobacterales</taxon>
        <taxon>Caulobacteraceae</taxon>
        <taxon>Phenylobacterium</taxon>
    </lineage>
</organism>
<evidence type="ECO:0000256" key="2">
    <source>
        <dbReference type="PROSITE-ProRule" id="PRU00339"/>
    </source>
</evidence>
<dbReference type="Gene3D" id="3.40.50.300">
    <property type="entry name" value="P-loop containing nucleotide triphosphate hydrolases"/>
    <property type="match status" value="1"/>
</dbReference>
<gene>
    <name evidence="3" type="ORF">KCG34_23045</name>
</gene>
<evidence type="ECO:0000313" key="4">
    <source>
        <dbReference type="Proteomes" id="UP000676409"/>
    </source>
</evidence>
<feature type="repeat" description="TPR" evidence="2">
    <location>
        <begin position="141"/>
        <end position="174"/>
    </location>
</feature>
<dbReference type="Pfam" id="PF13432">
    <property type="entry name" value="TPR_16"/>
    <property type="match status" value="2"/>
</dbReference>
<dbReference type="InterPro" id="IPR019734">
    <property type="entry name" value="TPR_rpt"/>
</dbReference>
<dbReference type="InterPro" id="IPR026634">
    <property type="entry name" value="TPST-like"/>
</dbReference>
<dbReference type="Pfam" id="PF13469">
    <property type="entry name" value="Sulfotransfer_3"/>
    <property type="match status" value="1"/>
</dbReference>
<dbReference type="EMBL" id="CP073078">
    <property type="protein sequence ID" value="QUD87883.1"/>
    <property type="molecule type" value="Genomic_DNA"/>
</dbReference>
<dbReference type="InterPro" id="IPR027417">
    <property type="entry name" value="P-loop_NTPase"/>
</dbReference>
<name>A0A975FYN6_9CAUL</name>
<sequence length="525" mass="56719">MADPPRATASLKDALAHARGLLEREPALAAAQAREILQVAPEQPDAALILGVALGRLGDLEGAAAVLAPLVEARPEAAIARYELALVLYRLGRPAAASPHLQDALTPMARYLRGAVLMALGEPERAAADFHALAELDPRQPGPRLSLGHALKELGRTGEAAEAYRRALTIAPGLGEAWWSLANLKTFRFSDADLAAMQALAARPTLSPQDRIAIGFALGKALEDAGDPAAAFACYQRGNAARRAGQPYDAAGNTAFVRRSIDAFTPALFAARAGQGDPATDPIFILGLPRSGSTLVEQILASHSKVEGVGELPDLTAIARRVAGVDPNAYPACLASLGAADLAALGAEYLERTRPMRKLGRPLFIDKFPSNFLHVGLIRLILPNAKIVDARRHPMACCFSAYKQLFAEGQAYSYDLADLGRYYRDYVELMAHFDAVQPGRMHRVIYERLVEDPDREIRSLLAYCGLDFEQACLDFHRTVRPVRTASAAQVRRPLFKDAVDHWRAFEPWLGALREALGPVIEAWAG</sequence>
<keyword evidence="4" id="KW-1185">Reference proteome</keyword>
<dbReference type="RefSeq" id="WP_211937934.1">
    <property type="nucleotide sequence ID" value="NZ_CP073078.1"/>
</dbReference>
<feature type="repeat" description="TPR" evidence="2">
    <location>
        <begin position="107"/>
        <end position="140"/>
    </location>
</feature>
<dbReference type="SMART" id="SM00028">
    <property type="entry name" value="TPR"/>
    <property type="match status" value="2"/>
</dbReference>
<reference evidence="3" key="1">
    <citation type="submission" date="2021-04" db="EMBL/GenBank/DDBJ databases">
        <title>The complete genome sequence of Caulobacter sp. S6.</title>
        <authorList>
            <person name="Tang Y."/>
            <person name="Ouyang W."/>
            <person name="Liu Q."/>
            <person name="Huang B."/>
            <person name="Guo Z."/>
            <person name="Lei P."/>
        </authorList>
    </citation>
    <scope>NUCLEOTIDE SEQUENCE</scope>
    <source>
        <strain evidence="3">S6</strain>
    </source>
</reference>
<dbReference type="PROSITE" id="PS50005">
    <property type="entry name" value="TPR"/>
    <property type="match status" value="2"/>
</dbReference>
<dbReference type="SUPFAM" id="SSF52540">
    <property type="entry name" value="P-loop containing nucleoside triphosphate hydrolases"/>
    <property type="match status" value="1"/>
</dbReference>
<accession>A0A975FYN6</accession>
<keyword evidence="2" id="KW-0802">TPR repeat</keyword>
<dbReference type="PANTHER" id="PTHR12788:SF10">
    <property type="entry name" value="PROTEIN-TYROSINE SULFOTRANSFERASE"/>
    <property type="match status" value="1"/>
</dbReference>
<evidence type="ECO:0000256" key="1">
    <source>
        <dbReference type="ARBA" id="ARBA00022679"/>
    </source>
</evidence>
<dbReference type="SUPFAM" id="SSF48452">
    <property type="entry name" value="TPR-like"/>
    <property type="match status" value="1"/>
</dbReference>
<dbReference type="Gene3D" id="1.25.40.10">
    <property type="entry name" value="Tetratricopeptide repeat domain"/>
    <property type="match status" value="1"/>
</dbReference>
<dbReference type="KEGG" id="caul:KCG34_23045"/>
<proteinExistence type="predicted"/>
<dbReference type="Proteomes" id="UP000676409">
    <property type="component" value="Chromosome"/>
</dbReference>
<dbReference type="InterPro" id="IPR011990">
    <property type="entry name" value="TPR-like_helical_dom_sf"/>
</dbReference>
<protein>
    <submittedName>
        <fullName evidence="3">Sulfotransferase</fullName>
    </submittedName>
</protein>
<evidence type="ECO:0000313" key="3">
    <source>
        <dbReference type="EMBL" id="QUD87883.1"/>
    </source>
</evidence>
<dbReference type="PANTHER" id="PTHR12788">
    <property type="entry name" value="PROTEIN-TYROSINE SULFOTRANSFERASE 2"/>
    <property type="match status" value="1"/>
</dbReference>